<dbReference type="SMART" id="SM00248">
    <property type="entry name" value="ANK"/>
    <property type="match status" value="4"/>
</dbReference>
<feature type="repeat" description="ANK" evidence="1">
    <location>
        <begin position="92"/>
        <end position="124"/>
    </location>
</feature>
<reference evidence="2" key="1">
    <citation type="submission" date="2018-02" db="EMBL/GenBank/DDBJ databases">
        <authorList>
            <person name="Cohen D.B."/>
            <person name="Kent A.D."/>
        </authorList>
    </citation>
    <scope>NUCLEOTIDE SEQUENCE</scope>
</reference>
<dbReference type="SUPFAM" id="SSF48403">
    <property type="entry name" value="Ankyrin repeat"/>
    <property type="match status" value="1"/>
</dbReference>
<dbReference type="PANTHER" id="PTHR24121">
    <property type="entry name" value="NO MECHANORECEPTOR POTENTIAL C, ISOFORM D-RELATED"/>
    <property type="match status" value="1"/>
</dbReference>
<gene>
    <name evidence="2" type="ORF">FSB_LOCUS26979</name>
</gene>
<dbReference type="PROSITE" id="PS50088">
    <property type="entry name" value="ANK_REPEAT"/>
    <property type="match status" value="2"/>
</dbReference>
<dbReference type="InterPro" id="IPR002110">
    <property type="entry name" value="Ankyrin_rpt"/>
</dbReference>
<name>A0A2N9G8W6_FAGSY</name>
<dbReference type="Gene3D" id="1.25.40.20">
    <property type="entry name" value="Ankyrin repeat-containing domain"/>
    <property type="match status" value="2"/>
</dbReference>
<protein>
    <submittedName>
        <fullName evidence="2">Uncharacterized protein</fullName>
    </submittedName>
</protein>
<evidence type="ECO:0000313" key="2">
    <source>
        <dbReference type="EMBL" id="SPC99097.1"/>
    </source>
</evidence>
<evidence type="ECO:0000256" key="1">
    <source>
        <dbReference type="PROSITE-ProRule" id="PRU00023"/>
    </source>
</evidence>
<proteinExistence type="predicted"/>
<dbReference type="EMBL" id="OIVN01001935">
    <property type="protein sequence ID" value="SPC99097.1"/>
    <property type="molecule type" value="Genomic_DNA"/>
</dbReference>
<sequence length="234" mass="26009">MDAIDQAPSSQPAQTEVNTGMQPEYYYAAAKGSIQIFNRTVEPLDSLLTPNRNTILHIYLTALTKEPESTTTNFVKEILHKCPSLLWQPNAKDETPLHIAARYGHATIVKDLIECAESLDQQDLESGSNTNNANAVNKMLEMKNNEKDTALHKAVRNEHLEVVKLLIQKGPNFSYLANDAGETPLYIAVERNFKNLVSEILNTCTSLAHGGPLGRTTLHAAIIWDDEGNAYLFY</sequence>
<dbReference type="InterPro" id="IPR036770">
    <property type="entry name" value="Ankyrin_rpt-contain_sf"/>
</dbReference>
<accession>A0A2N9G8W6</accession>
<dbReference type="PANTHER" id="PTHR24121:SF22">
    <property type="entry name" value="PROTEIN ACCELERATED CELL DEATH 6-LIKE"/>
    <property type="match status" value="1"/>
</dbReference>
<keyword evidence="1" id="KW-0040">ANK repeat</keyword>
<dbReference type="PROSITE" id="PS50297">
    <property type="entry name" value="ANK_REP_REGION"/>
    <property type="match status" value="2"/>
</dbReference>
<dbReference type="Pfam" id="PF12796">
    <property type="entry name" value="Ank_2"/>
    <property type="match status" value="2"/>
</dbReference>
<dbReference type="AlphaFoldDB" id="A0A2N9G8W6"/>
<feature type="repeat" description="ANK" evidence="1">
    <location>
        <begin position="146"/>
        <end position="178"/>
    </location>
</feature>
<organism evidence="2">
    <name type="scientific">Fagus sylvatica</name>
    <name type="common">Beechnut</name>
    <dbReference type="NCBI Taxonomy" id="28930"/>
    <lineage>
        <taxon>Eukaryota</taxon>
        <taxon>Viridiplantae</taxon>
        <taxon>Streptophyta</taxon>
        <taxon>Embryophyta</taxon>
        <taxon>Tracheophyta</taxon>
        <taxon>Spermatophyta</taxon>
        <taxon>Magnoliopsida</taxon>
        <taxon>eudicotyledons</taxon>
        <taxon>Gunneridae</taxon>
        <taxon>Pentapetalae</taxon>
        <taxon>rosids</taxon>
        <taxon>fabids</taxon>
        <taxon>Fagales</taxon>
        <taxon>Fagaceae</taxon>
        <taxon>Fagus</taxon>
    </lineage>
</organism>